<evidence type="ECO:0000313" key="2">
    <source>
        <dbReference type="Proteomes" id="UP000029121"/>
    </source>
</evidence>
<dbReference type="EMBL" id="KB870812">
    <property type="protein sequence ID" value="EOA14282.1"/>
    <property type="molecule type" value="Genomic_DNA"/>
</dbReference>
<dbReference type="AlphaFoldDB" id="R0EYB2"/>
<name>R0EYB2_9BRAS</name>
<proteinExistence type="predicted"/>
<gene>
    <name evidence="1" type="ORF">CARUB_v10027443mg</name>
</gene>
<organism evidence="1 2">
    <name type="scientific">Capsella rubella</name>
    <dbReference type="NCBI Taxonomy" id="81985"/>
    <lineage>
        <taxon>Eukaryota</taxon>
        <taxon>Viridiplantae</taxon>
        <taxon>Streptophyta</taxon>
        <taxon>Embryophyta</taxon>
        <taxon>Tracheophyta</taxon>
        <taxon>Spermatophyta</taxon>
        <taxon>Magnoliopsida</taxon>
        <taxon>eudicotyledons</taxon>
        <taxon>Gunneridae</taxon>
        <taxon>Pentapetalae</taxon>
        <taxon>rosids</taxon>
        <taxon>malvids</taxon>
        <taxon>Brassicales</taxon>
        <taxon>Brassicaceae</taxon>
        <taxon>Camelineae</taxon>
        <taxon>Capsella</taxon>
    </lineage>
</organism>
<reference evidence="2" key="1">
    <citation type="journal article" date="2013" name="Nat. Genet.">
        <title>The Capsella rubella genome and the genomic consequences of rapid mating system evolution.</title>
        <authorList>
            <person name="Slotte T."/>
            <person name="Hazzouri K.M."/>
            <person name="Agren J.A."/>
            <person name="Koenig D."/>
            <person name="Maumus F."/>
            <person name="Guo Y.L."/>
            <person name="Steige K."/>
            <person name="Platts A.E."/>
            <person name="Escobar J.S."/>
            <person name="Newman L.K."/>
            <person name="Wang W."/>
            <person name="Mandakova T."/>
            <person name="Vello E."/>
            <person name="Smith L.M."/>
            <person name="Henz S.R."/>
            <person name="Steffen J."/>
            <person name="Takuno S."/>
            <person name="Brandvain Y."/>
            <person name="Coop G."/>
            <person name="Andolfatto P."/>
            <person name="Hu T.T."/>
            <person name="Blanchette M."/>
            <person name="Clark R.M."/>
            <person name="Quesneville H."/>
            <person name="Nordborg M."/>
            <person name="Gaut B.S."/>
            <person name="Lysak M.A."/>
            <person name="Jenkins J."/>
            <person name="Grimwood J."/>
            <person name="Chapman J."/>
            <person name="Prochnik S."/>
            <person name="Shu S."/>
            <person name="Rokhsar D."/>
            <person name="Schmutz J."/>
            <person name="Weigel D."/>
            <person name="Wright S.I."/>
        </authorList>
    </citation>
    <scope>NUCLEOTIDE SEQUENCE [LARGE SCALE GENOMIC DNA]</scope>
    <source>
        <strain evidence="2">cv. Monte Gargano</strain>
    </source>
</reference>
<evidence type="ECO:0000313" key="1">
    <source>
        <dbReference type="EMBL" id="EOA14282.1"/>
    </source>
</evidence>
<sequence>MMNARPIKRYSTTVSRNSSTHVLFSLSTSSFLIPLTSRHRVRSNRHLTLITNNVSNINSPSRSPPPSKLASFTPITARSNITRNQIITITTSNLV</sequence>
<protein>
    <submittedName>
        <fullName evidence="1">Uncharacterized protein</fullName>
    </submittedName>
</protein>
<keyword evidence="2" id="KW-1185">Reference proteome</keyword>
<accession>R0EYB2</accession>
<dbReference type="Proteomes" id="UP000029121">
    <property type="component" value="Unassembled WGS sequence"/>
</dbReference>